<sequence length="1014" mass="115082">MSQHRRQFRGGVEGSAIAAAAAVCSNDDETGAKIISKKIMNLLRELCEHIKGSGQDELRRSKDILKLHHKFASPNLYTPSPLVPSTVQYVAHAAQYISKSPNAFENLPVLSEQECLQKIMDTLNSKAHTQDAQKPGDLFYKVYKRLSDEQIDTRKRQNLLNFLLCIADGDSAPVLSSSRAPAGTCSVRGAVTEERPSTESLQKEFNTRYHSLSSCNVPGILVQTQLAKLALKSNGLNNNLILNANSNTSINTNNSQLSTFTTNGNMPPEINGKGPGGQIYSYDASQAGMGLSKQGVPNYMEVLKKQKDFEAEHDLAQNAVFAFIGIQGRYLKKDVISGRFKLNPLHQKALTASQSSMLLRLAELGYYYDRVVQFANTATGYNAMGCMGQSLISKLNDELTLFHGKVARLQDEMNQFRAVQMRDYISRDKTWLNRRRDDITLVRLMGWYGVHLKRMQWLSKIADACQMRKGGELASVVYDFLGHGGDEVDVVAVEVLAAICKPLVRMISNWMLEGNIDDTYGEFFVESLPEVGADRLWHDKFRLRHNMLPKFFSLDIADKILKTGKSINFLREICEMQELVKGREKLKEIMENNAADIFSYAQDTRWHAAMETCYQQTSKHVLDMMVGPHKLLDHLHGMRRYLLLGQGDFVGILIENMKEELEKKGSEIYSHDLSAMLDAALRCTNAQYDDPEVLNHLDIVVKTPYPGDCGWDVISLQYTVQGPLATMLEPTMSTYKILFKPLWRMKHMEFLLSMKIWKEQMGNAKALRSMKGEIAKASYGLHLFTSEIMHFVHQMQYYVLFEVIECNWVDLQKQMQKATALDDILDAHEKFLRTITVGCFIKTMTDMERNLEMVYGNIISLENWQSHFYEECFKELHAREVHAKRIADSERAGRFGVTAEQQMDRDQGYKNFQQKVNSACRNLETIASSYEKAVRGFLLALNSSNDPNLQLFGTRLDFNEYYKKRDTSLSVPLTFEHMRMSVASTTRGYKTLPPKSAQAQSETQSQSNKHLIVD</sequence>
<dbReference type="Pfam" id="PF04130">
    <property type="entry name" value="GCP_C_terminal"/>
    <property type="match status" value="1"/>
</dbReference>
<evidence type="ECO:0000256" key="5">
    <source>
        <dbReference type="ARBA" id="ARBA00023212"/>
    </source>
</evidence>
<reference evidence="10" key="1">
    <citation type="submission" date="2025-08" db="UniProtKB">
        <authorList>
            <consortium name="RefSeq"/>
        </authorList>
    </citation>
    <scope>IDENTIFICATION</scope>
    <source>
        <strain evidence="10">11010-0011.00</strain>
        <tissue evidence="10">Whole body</tissue>
    </source>
</reference>
<evidence type="ECO:0000256" key="4">
    <source>
        <dbReference type="ARBA" id="ARBA00022701"/>
    </source>
</evidence>
<comment type="similarity">
    <text evidence="2">Belongs to the TUBGCP family.</text>
</comment>
<accession>A0A6J2UHK3</accession>
<dbReference type="InterPro" id="IPR040457">
    <property type="entry name" value="GCP_C"/>
</dbReference>
<protein>
    <submittedName>
        <fullName evidence="10">Gamma-tubulin complex component 3 isoform X1</fullName>
    </submittedName>
</protein>
<dbReference type="GO" id="GO:0007020">
    <property type="term" value="P:microtubule nucleation"/>
    <property type="evidence" value="ECO:0007669"/>
    <property type="project" value="InterPro"/>
</dbReference>
<feature type="domain" description="Gamma tubulin complex component C-terminal" evidence="7">
    <location>
        <begin position="631"/>
        <end position="962"/>
    </location>
</feature>
<evidence type="ECO:0000313" key="10">
    <source>
        <dbReference type="RefSeq" id="XP_030386642.1"/>
    </source>
</evidence>
<dbReference type="GO" id="GO:0043015">
    <property type="term" value="F:gamma-tubulin binding"/>
    <property type="evidence" value="ECO:0007669"/>
    <property type="project" value="InterPro"/>
</dbReference>
<dbReference type="PANTHER" id="PTHR19302">
    <property type="entry name" value="GAMMA TUBULIN COMPLEX PROTEIN"/>
    <property type="match status" value="1"/>
</dbReference>
<dbReference type="PANTHER" id="PTHR19302:SF14">
    <property type="entry name" value="GAMMA-TUBULIN COMPLEX COMPONENT 3"/>
    <property type="match status" value="1"/>
</dbReference>
<evidence type="ECO:0000259" key="7">
    <source>
        <dbReference type="Pfam" id="PF04130"/>
    </source>
</evidence>
<keyword evidence="9" id="KW-1185">Reference proteome</keyword>
<feature type="compositionally biased region" description="Low complexity" evidence="6">
    <location>
        <begin position="996"/>
        <end position="1007"/>
    </location>
</feature>
<dbReference type="Pfam" id="PF17681">
    <property type="entry name" value="GCP_N_terminal"/>
    <property type="match status" value="1"/>
</dbReference>
<keyword evidence="3" id="KW-0963">Cytoplasm</keyword>
<keyword evidence="5" id="KW-0206">Cytoskeleton</keyword>
<dbReference type="GO" id="GO:0051321">
    <property type="term" value="P:meiotic cell cycle"/>
    <property type="evidence" value="ECO:0007669"/>
    <property type="project" value="TreeGrafter"/>
</dbReference>
<evidence type="ECO:0000313" key="9">
    <source>
        <dbReference type="Proteomes" id="UP000504634"/>
    </source>
</evidence>
<name>A0A6J2UHK3_DROLE</name>
<feature type="domain" description="Gamma tubulin complex component protein N-terminal" evidence="8">
    <location>
        <begin position="319"/>
        <end position="626"/>
    </location>
</feature>
<evidence type="ECO:0000256" key="3">
    <source>
        <dbReference type="ARBA" id="ARBA00022490"/>
    </source>
</evidence>
<dbReference type="RefSeq" id="XP_030386642.1">
    <property type="nucleotide sequence ID" value="XM_030530782.1"/>
</dbReference>
<evidence type="ECO:0000256" key="6">
    <source>
        <dbReference type="SAM" id="MobiDB-lite"/>
    </source>
</evidence>
<evidence type="ECO:0000256" key="1">
    <source>
        <dbReference type="ARBA" id="ARBA00004245"/>
    </source>
</evidence>
<dbReference type="Gene3D" id="1.20.120.1900">
    <property type="entry name" value="Gamma-tubulin complex, C-terminal domain"/>
    <property type="match status" value="1"/>
</dbReference>
<organism evidence="9 10">
    <name type="scientific">Drosophila lebanonensis</name>
    <name type="common">Fruit fly</name>
    <name type="synonym">Scaptodrosophila lebanonensis</name>
    <dbReference type="NCBI Taxonomy" id="7225"/>
    <lineage>
        <taxon>Eukaryota</taxon>
        <taxon>Metazoa</taxon>
        <taxon>Ecdysozoa</taxon>
        <taxon>Arthropoda</taxon>
        <taxon>Hexapoda</taxon>
        <taxon>Insecta</taxon>
        <taxon>Pterygota</taxon>
        <taxon>Neoptera</taxon>
        <taxon>Endopterygota</taxon>
        <taxon>Diptera</taxon>
        <taxon>Brachycera</taxon>
        <taxon>Muscomorpha</taxon>
        <taxon>Ephydroidea</taxon>
        <taxon>Drosophilidae</taxon>
        <taxon>Scaptodrosophila</taxon>
    </lineage>
</organism>
<dbReference type="GO" id="GO:0005874">
    <property type="term" value="C:microtubule"/>
    <property type="evidence" value="ECO:0007669"/>
    <property type="project" value="UniProtKB-KW"/>
</dbReference>
<feature type="region of interest" description="Disordered" evidence="6">
    <location>
        <begin position="988"/>
        <end position="1014"/>
    </location>
</feature>
<dbReference type="InterPro" id="IPR042241">
    <property type="entry name" value="GCP_C_sf"/>
</dbReference>
<keyword evidence="4" id="KW-0493">Microtubule</keyword>
<comment type="subcellular location">
    <subcellularLocation>
        <location evidence="1">Cytoplasm</location>
        <location evidence="1">Cytoskeleton</location>
    </subcellularLocation>
</comment>
<dbReference type="GO" id="GO:0031122">
    <property type="term" value="P:cytoplasmic microtubule organization"/>
    <property type="evidence" value="ECO:0007669"/>
    <property type="project" value="TreeGrafter"/>
</dbReference>
<dbReference type="GO" id="GO:0051225">
    <property type="term" value="P:spindle assembly"/>
    <property type="evidence" value="ECO:0007669"/>
    <property type="project" value="TreeGrafter"/>
</dbReference>
<dbReference type="GeneID" id="115633348"/>
<evidence type="ECO:0000256" key="2">
    <source>
        <dbReference type="ARBA" id="ARBA00010337"/>
    </source>
</evidence>
<gene>
    <name evidence="10" type="primary">LOC115633348</name>
</gene>
<dbReference type="OrthoDB" id="5860513at2759"/>
<dbReference type="InterPro" id="IPR007259">
    <property type="entry name" value="GCP"/>
</dbReference>
<proteinExistence type="inferred from homology"/>
<dbReference type="GO" id="GO:0051011">
    <property type="term" value="F:microtubule minus-end binding"/>
    <property type="evidence" value="ECO:0007669"/>
    <property type="project" value="TreeGrafter"/>
</dbReference>
<dbReference type="Proteomes" id="UP000504634">
    <property type="component" value="Unplaced"/>
</dbReference>
<dbReference type="GO" id="GO:0000930">
    <property type="term" value="C:gamma-tubulin complex"/>
    <property type="evidence" value="ECO:0007669"/>
    <property type="project" value="TreeGrafter"/>
</dbReference>
<evidence type="ECO:0000259" key="8">
    <source>
        <dbReference type="Pfam" id="PF17681"/>
    </source>
</evidence>
<dbReference type="GO" id="GO:0000922">
    <property type="term" value="C:spindle pole"/>
    <property type="evidence" value="ECO:0007669"/>
    <property type="project" value="InterPro"/>
</dbReference>
<dbReference type="AlphaFoldDB" id="A0A6J2UHK3"/>
<dbReference type="GO" id="GO:0000278">
    <property type="term" value="P:mitotic cell cycle"/>
    <property type="evidence" value="ECO:0007669"/>
    <property type="project" value="TreeGrafter"/>
</dbReference>
<dbReference type="InterPro" id="IPR041470">
    <property type="entry name" value="GCP_N"/>
</dbReference>
<dbReference type="CTD" id="48481"/>